<dbReference type="InterPro" id="IPR002634">
    <property type="entry name" value="BolA"/>
</dbReference>
<organism evidence="2 3">
    <name type="scientific">Smittium culicis</name>
    <dbReference type="NCBI Taxonomy" id="133412"/>
    <lineage>
        <taxon>Eukaryota</taxon>
        <taxon>Fungi</taxon>
        <taxon>Fungi incertae sedis</taxon>
        <taxon>Zoopagomycota</taxon>
        <taxon>Kickxellomycotina</taxon>
        <taxon>Harpellomycetes</taxon>
        <taxon>Harpellales</taxon>
        <taxon>Legeriomycetaceae</taxon>
        <taxon>Smittium</taxon>
    </lineage>
</organism>
<evidence type="ECO:0000313" key="3">
    <source>
        <dbReference type="Proteomes" id="UP000187429"/>
    </source>
</evidence>
<dbReference type="OrthoDB" id="411584at2759"/>
<dbReference type="SUPFAM" id="SSF82657">
    <property type="entry name" value="BolA-like"/>
    <property type="match status" value="1"/>
</dbReference>
<sequence length="98" mass="10799">MYKLSTSTKSKLSSLTSSLYALKPLPQFILPKSINNPAQNSYSSATTKTMDPGPLELRIRSLITENLKPTALEIRNDSYAHRGHASMKGSTSVETHFT</sequence>
<reference evidence="3" key="1">
    <citation type="submission" date="2017-01" db="EMBL/GenBank/DDBJ databases">
        <authorList>
            <person name="Wang Y."/>
            <person name="White M."/>
            <person name="Kvist S."/>
            <person name="Moncalvo J.-M."/>
        </authorList>
    </citation>
    <scope>NUCLEOTIDE SEQUENCE [LARGE SCALE GENOMIC DNA]</scope>
    <source>
        <strain evidence="3">ID-206-W2</strain>
    </source>
</reference>
<dbReference type="GO" id="GO:0005759">
    <property type="term" value="C:mitochondrial matrix"/>
    <property type="evidence" value="ECO:0007669"/>
    <property type="project" value="TreeGrafter"/>
</dbReference>
<dbReference type="EMBL" id="LSSM01003980">
    <property type="protein sequence ID" value="OMJ16187.1"/>
    <property type="molecule type" value="Genomic_DNA"/>
</dbReference>
<comment type="similarity">
    <text evidence="1">Belongs to the BolA/IbaG family.</text>
</comment>
<accession>A0A1R1XNH7</accession>
<gene>
    <name evidence="2" type="ORF">AYI69_g7923</name>
</gene>
<dbReference type="GO" id="GO:0044572">
    <property type="term" value="P:[4Fe-4S] cluster assembly"/>
    <property type="evidence" value="ECO:0007669"/>
    <property type="project" value="TreeGrafter"/>
</dbReference>
<name>A0A1R1XNH7_9FUNG</name>
<protein>
    <submittedName>
        <fullName evidence="2">Protein BOLA1, chloroplastic</fullName>
    </submittedName>
</protein>
<evidence type="ECO:0000313" key="2">
    <source>
        <dbReference type="EMBL" id="OMJ16187.1"/>
    </source>
</evidence>
<dbReference type="PANTHER" id="PTHR46230:SF7">
    <property type="entry name" value="BOLA-LIKE PROTEIN 1"/>
    <property type="match status" value="1"/>
</dbReference>
<dbReference type="PANTHER" id="PTHR46230">
    <property type="match status" value="1"/>
</dbReference>
<dbReference type="Proteomes" id="UP000187429">
    <property type="component" value="Unassembled WGS sequence"/>
</dbReference>
<comment type="caution">
    <text evidence="2">The sequence shown here is derived from an EMBL/GenBank/DDBJ whole genome shotgun (WGS) entry which is preliminary data.</text>
</comment>
<dbReference type="InterPro" id="IPR036065">
    <property type="entry name" value="BolA-like_sf"/>
</dbReference>
<proteinExistence type="inferred from homology"/>
<evidence type="ECO:0000256" key="1">
    <source>
        <dbReference type="RuleBase" id="RU003860"/>
    </source>
</evidence>
<dbReference type="Pfam" id="PF01722">
    <property type="entry name" value="BolA"/>
    <property type="match status" value="1"/>
</dbReference>
<dbReference type="AlphaFoldDB" id="A0A1R1XNH7"/>
<keyword evidence="3" id="KW-1185">Reference proteome</keyword>
<dbReference type="Gene3D" id="3.30.300.90">
    <property type="entry name" value="BolA-like"/>
    <property type="match status" value="1"/>
</dbReference>